<keyword evidence="3" id="KW-0547">Nucleotide-binding</keyword>
<evidence type="ECO:0000313" key="4">
    <source>
        <dbReference type="Proteomes" id="UP000033649"/>
    </source>
</evidence>
<comment type="caution">
    <text evidence="3">The sequence shown here is derived from an EMBL/GenBank/DDBJ whole genome shotgun (WGS) entry which is preliminary data.</text>
</comment>
<feature type="domain" description="Terminase large subunit gp17-like C-terminal" evidence="2">
    <location>
        <begin position="245"/>
        <end position="390"/>
    </location>
</feature>
<keyword evidence="3" id="KW-0067">ATP-binding</keyword>
<dbReference type="AlphaFoldDB" id="A0A0F5FN03"/>
<organism evidence="3 4">
    <name type="scientific">Devosia chinhatensis</name>
    <dbReference type="NCBI Taxonomy" id="429727"/>
    <lineage>
        <taxon>Bacteria</taxon>
        <taxon>Pseudomonadati</taxon>
        <taxon>Pseudomonadota</taxon>
        <taxon>Alphaproteobacteria</taxon>
        <taxon>Hyphomicrobiales</taxon>
        <taxon>Devosiaceae</taxon>
        <taxon>Devosia</taxon>
    </lineage>
</organism>
<dbReference type="PATRIC" id="fig|429727.3.peg.645"/>
<dbReference type="Pfam" id="PF17289">
    <property type="entry name" value="Terminase_6C"/>
    <property type="match status" value="1"/>
</dbReference>
<keyword evidence="1" id="KW-1188">Viral release from host cell</keyword>
<gene>
    <name evidence="3" type="ORF">VE26_03095</name>
</gene>
<dbReference type="Gene3D" id="3.40.50.300">
    <property type="entry name" value="P-loop containing nucleotide triphosphate hydrolases"/>
    <property type="match status" value="1"/>
</dbReference>
<evidence type="ECO:0000313" key="3">
    <source>
        <dbReference type="EMBL" id="KKB10226.1"/>
    </source>
</evidence>
<dbReference type="EMBL" id="JZEY01000054">
    <property type="protein sequence ID" value="KKB10226.1"/>
    <property type="molecule type" value="Genomic_DNA"/>
</dbReference>
<accession>A0A0F5FN03</accession>
<dbReference type="GO" id="GO:0005524">
    <property type="term" value="F:ATP binding"/>
    <property type="evidence" value="ECO:0007669"/>
    <property type="project" value="UniProtKB-KW"/>
</dbReference>
<name>A0A0F5FN03_9HYPH</name>
<evidence type="ECO:0000259" key="2">
    <source>
        <dbReference type="Pfam" id="PF17289"/>
    </source>
</evidence>
<reference evidence="3 4" key="1">
    <citation type="submission" date="2015-03" db="EMBL/GenBank/DDBJ databases">
        <authorList>
            <person name="Hassan Y."/>
            <person name="Lepp D."/>
            <person name="Li X.-Z."/>
            <person name="Zhou T."/>
        </authorList>
    </citation>
    <scope>NUCLEOTIDE SEQUENCE [LARGE SCALE GENOMIC DNA]</scope>
    <source>
        <strain evidence="3 4">IPL18</strain>
    </source>
</reference>
<dbReference type="Pfam" id="PF03237">
    <property type="entry name" value="Terminase_6N"/>
    <property type="match status" value="1"/>
</dbReference>
<dbReference type="Gene3D" id="3.30.420.240">
    <property type="match status" value="1"/>
</dbReference>
<proteinExistence type="predicted"/>
<dbReference type="InterPro" id="IPR027417">
    <property type="entry name" value="P-loop_NTPase"/>
</dbReference>
<dbReference type="Proteomes" id="UP000033649">
    <property type="component" value="Unassembled WGS sequence"/>
</dbReference>
<dbReference type="RefSeq" id="WP_046104949.1">
    <property type="nucleotide sequence ID" value="NZ_JZEY01000054.1"/>
</dbReference>
<keyword evidence="4" id="KW-1185">Reference proteome</keyword>
<sequence>MSDARAYRMLYCWPLWARRAQRPPAGDWTTWLLMGGRGSGKTRAGAEWVRRLARKGISPIALVGETMSEAVDIMVRGDSGILSVHPEEERPVLHGTRRLSWPNGVEATILTASDPERFRGPQFAAAWCDEIGKWPHAEEAWDMLQFGLRLGNRPRQLATTTPRATGLIRRLVADRHTQVVRMTTQENFRHLAPTFFDAVVARYQGTVLGRQELDGELIEDRPDALWHRAMFRPAEGQAEGRIVVAVDPPVTGTARSDACGIIVAGRQGEGALVLEDATLKGIKPDVWARRAIAAYRAHEADCIVVEVNQGGDLVRQVLAQVDPAVPIRTVRASRGKWVRAEPAAALYARGLVSHVPGLSALEDELCAFGPDGKADGHSPDRVDALVWALTELVLNEQRPRVRGL</sequence>
<evidence type="ECO:0000256" key="1">
    <source>
        <dbReference type="ARBA" id="ARBA00022612"/>
    </source>
</evidence>
<dbReference type="STRING" id="429727.VE26_03095"/>
<protein>
    <submittedName>
        <fullName evidence="3">ATP-binding protein</fullName>
    </submittedName>
</protein>
<dbReference type="InterPro" id="IPR035421">
    <property type="entry name" value="Terminase_6C"/>
</dbReference>